<comment type="caution">
    <text evidence="2">The sequence shown here is derived from an EMBL/GenBank/DDBJ whole genome shotgun (WGS) entry which is preliminary data.</text>
</comment>
<gene>
    <name evidence="2" type="ORF">FSCOSCO3_A032989</name>
</gene>
<proteinExistence type="predicted"/>
<evidence type="ECO:0000313" key="2">
    <source>
        <dbReference type="EMBL" id="CAK6954993.1"/>
    </source>
</evidence>
<dbReference type="AlphaFoldDB" id="A0AAV1N7G3"/>
<dbReference type="EMBL" id="CAWUFR010000020">
    <property type="protein sequence ID" value="CAK6954993.1"/>
    <property type="molecule type" value="Genomic_DNA"/>
</dbReference>
<feature type="region of interest" description="Disordered" evidence="1">
    <location>
        <begin position="1"/>
        <end position="64"/>
    </location>
</feature>
<sequence length="136" mass="14737">MDFISLSPSDDEIFGDTPHTQRQGLQPSEEAAISPVLSVPETSPSLPLHQPRKRPVPAGSVSSMVTIPPGSSLLNLQNYSSSDDSSTSSGSVPLLRLPAMAYPNTIQIMGRWASLTYHRYICSDLNDLRSAQARLK</sequence>
<reference evidence="2 3" key="1">
    <citation type="submission" date="2024-01" db="EMBL/GenBank/DDBJ databases">
        <authorList>
            <person name="Alioto T."/>
            <person name="Alioto T."/>
            <person name="Gomez Garrido J."/>
        </authorList>
    </citation>
    <scope>NUCLEOTIDE SEQUENCE [LARGE SCALE GENOMIC DNA]</scope>
</reference>
<evidence type="ECO:0000313" key="3">
    <source>
        <dbReference type="Proteomes" id="UP001314229"/>
    </source>
</evidence>
<keyword evidence="3" id="KW-1185">Reference proteome</keyword>
<dbReference type="Proteomes" id="UP001314229">
    <property type="component" value="Unassembled WGS sequence"/>
</dbReference>
<protein>
    <submittedName>
        <fullName evidence="2">Serine/arginine repetitive matrix protein 1-like</fullName>
    </submittedName>
</protein>
<organism evidence="2 3">
    <name type="scientific">Scomber scombrus</name>
    <name type="common">Atlantic mackerel</name>
    <name type="synonym">Scomber vernalis</name>
    <dbReference type="NCBI Taxonomy" id="13677"/>
    <lineage>
        <taxon>Eukaryota</taxon>
        <taxon>Metazoa</taxon>
        <taxon>Chordata</taxon>
        <taxon>Craniata</taxon>
        <taxon>Vertebrata</taxon>
        <taxon>Euteleostomi</taxon>
        <taxon>Actinopterygii</taxon>
        <taxon>Neopterygii</taxon>
        <taxon>Teleostei</taxon>
        <taxon>Neoteleostei</taxon>
        <taxon>Acanthomorphata</taxon>
        <taxon>Pelagiaria</taxon>
        <taxon>Scombriformes</taxon>
        <taxon>Scombridae</taxon>
        <taxon>Scomber</taxon>
    </lineage>
</organism>
<evidence type="ECO:0000256" key="1">
    <source>
        <dbReference type="SAM" id="MobiDB-lite"/>
    </source>
</evidence>
<name>A0AAV1N7G3_SCOSC</name>
<accession>A0AAV1N7G3</accession>